<sequence length="716" mass="81106">MDDSSTTQPEGTLDEKQKVPRNDPPGKLLYSDNADTARSKNEEAIRKACNLRDLDALVSYATSEGGLLNDDLRRSAWPIFLRSDRDVQDSDFASWDDLPSHGDEDQVQLDVNRSFVYYPQCAEDELLLKKDELSILIRKVLRKYPMLCYFQGYHDIVQVLLLVLGEKEAAQAVTNISLFRIRDYMLPSLSPALKHLQLIPAIIEKADPALREHLGGIKPFFALAATLTLYAHDIQEYSDIARLFDFLLATEPVVSIYLFAAIILSRKKELLEIPADEPEMLHFTLSKLPQPLDLDSLISSAVQLFNDYPPELLPFGAWKRISQHSVLKTSRDPFNKQTRDEAIRLFEKQTRQLHNEELREKAITFLWHHRRTIGSVAVAIFIGAMSIWIRKRVASYDFDVTGRQDTADVTHEKRQYSENAREADMANRGYDVVVDVDAEGDLGHTDLQEDLEFHSSNFENDPRSAKAQQDSAPFLGAGTSRGRDRSPGGTPSKHAWWSIHYYSQFFDVDTNEVLRRCVSALYPRTNFLDVLEGNADLYGPFWIATTVVVILFLTGTISQWLSNNNDKHFEYDFTLLSGAAGLVYGYTGIIPIALWGALRWFGSSTADLIECWALYGYSNLVWIAIALVSWSPLTALNWALVGVGFGWTVFFLLRNLYPVLSATDAKTSKILLILVIVLHAGFAIAIKILFFAHASPVSKKNKDHDDDDHDDKRRMF</sequence>
<dbReference type="Pfam" id="PF04893">
    <property type="entry name" value="Yip1"/>
    <property type="match status" value="1"/>
</dbReference>
<dbReference type="FunFam" id="1.10.8.1310:FF:000001">
    <property type="entry name" value="TBC1 domain family, member 20"/>
    <property type="match status" value="1"/>
</dbReference>
<gene>
    <name evidence="10" type="ORF">IFM46972_02651</name>
</gene>
<dbReference type="InterPro" id="IPR000195">
    <property type="entry name" value="Rab-GAP-TBC_dom"/>
</dbReference>
<dbReference type="Proteomes" id="UP000465221">
    <property type="component" value="Unassembled WGS sequence"/>
</dbReference>
<dbReference type="Pfam" id="PF00566">
    <property type="entry name" value="RabGAP-TBC"/>
    <property type="match status" value="1"/>
</dbReference>
<dbReference type="SMART" id="SM00164">
    <property type="entry name" value="TBC"/>
    <property type="match status" value="1"/>
</dbReference>
<feature type="transmembrane region" description="Helical" evidence="8">
    <location>
        <begin position="541"/>
        <end position="561"/>
    </location>
</feature>
<evidence type="ECO:0000256" key="2">
    <source>
        <dbReference type="ARBA" id="ARBA00010596"/>
    </source>
</evidence>
<evidence type="ECO:0000313" key="10">
    <source>
        <dbReference type="EMBL" id="GFF29530.1"/>
    </source>
</evidence>
<evidence type="ECO:0000256" key="8">
    <source>
        <dbReference type="SAM" id="Phobius"/>
    </source>
</evidence>
<feature type="transmembrane region" description="Helical" evidence="8">
    <location>
        <begin position="573"/>
        <end position="594"/>
    </location>
</feature>
<dbReference type="GO" id="GO:0006888">
    <property type="term" value="P:endoplasmic reticulum to Golgi vesicle-mediated transport"/>
    <property type="evidence" value="ECO:0007669"/>
    <property type="project" value="TreeGrafter"/>
</dbReference>
<name>A0A8H3RLA5_9EURO</name>
<dbReference type="InterPro" id="IPR045913">
    <property type="entry name" value="TBC20/Gyp8-like"/>
</dbReference>
<dbReference type="EMBL" id="BLKC01000013">
    <property type="protein sequence ID" value="GFF29530.1"/>
    <property type="molecule type" value="Genomic_DNA"/>
</dbReference>
<dbReference type="Gene3D" id="1.10.472.80">
    <property type="entry name" value="Ypt/Rab-GAP domain of gyp1p, domain 3"/>
    <property type="match status" value="1"/>
</dbReference>
<dbReference type="GO" id="GO:0005789">
    <property type="term" value="C:endoplasmic reticulum membrane"/>
    <property type="evidence" value="ECO:0007669"/>
    <property type="project" value="TreeGrafter"/>
</dbReference>
<keyword evidence="5 8" id="KW-1133">Transmembrane helix</keyword>
<dbReference type="AlphaFoldDB" id="A0A8H3RLA5"/>
<evidence type="ECO:0000256" key="6">
    <source>
        <dbReference type="ARBA" id="ARBA00023136"/>
    </source>
</evidence>
<dbReference type="FunFam" id="1.10.472.80:FF:000060">
    <property type="entry name" value="TBC domain protein, putative"/>
    <property type="match status" value="1"/>
</dbReference>
<proteinExistence type="inferred from homology"/>
<evidence type="ECO:0000256" key="1">
    <source>
        <dbReference type="ARBA" id="ARBA00004141"/>
    </source>
</evidence>
<evidence type="ECO:0000256" key="7">
    <source>
        <dbReference type="SAM" id="MobiDB-lite"/>
    </source>
</evidence>
<feature type="transmembrane region" description="Helical" evidence="8">
    <location>
        <begin position="638"/>
        <end position="657"/>
    </location>
</feature>
<evidence type="ECO:0000256" key="5">
    <source>
        <dbReference type="ARBA" id="ARBA00022989"/>
    </source>
</evidence>
<protein>
    <submittedName>
        <fullName evidence="10">GTPase-activating protein gyp10</fullName>
    </submittedName>
</protein>
<evidence type="ECO:0000256" key="4">
    <source>
        <dbReference type="ARBA" id="ARBA00022692"/>
    </source>
</evidence>
<evidence type="ECO:0000313" key="11">
    <source>
        <dbReference type="Proteomes" id="UP000465221"/>
    </source>
</evidence>
<dbReference type="PANTHER" id="PTHR20913:SF7">
    <property type="entry name" value="RE60063P"/>
    <property type="match status" value="1"/>
</dbReference>
<feature type="compositionally biased region" description="Polar residues" evidence="7">
    <location>
        <begin position="1"/>
        <end position="10"/>
    </location>
</feature>
<dbReference type="InterPro" id="IPR006977">
    <property type="entry name" value="Yip1_dom"/>
</dbReference>
<feature type="transmembrane region" description="Helical" evidence="8">
    <location>
        <begin position="614"/>
        <end position="631"/>
    </location>
</feature>
<dbReference type="PROSITE" id="PS50086">
    <property type="entry name" value="TBC_RABGAP"/>
    <property type="match status" value="1"/>
</dbReference>
<keyword evidence="6 8" id="KW-0472">Membrane</keyword>
<comment type="caution">
    <text evidence="10">The sequence shown here is derived from an EMBL/GenBank/DDBJ whole genome shotgun (WGS) entry which is preliminary data.</text>
</comment>
<dbReference type="PANTHER" id="PTHR20913">
    <property type="entry name" value="TBC1 DOMAIN FAMILY MEMBER 20/GTPASE"/>
    <property type="match status" value="1"/>
</dbReference>
<dbReference type="Gene3D" id="1.10.8.1310">
    <property type="match status" value="1"/>
</dbReference>
<dbReference type="GO" id="GO:0005096">
    <property type="term" value="F:GTPase activator activity"/>
    <property type="evidence" value="ECO:0007669"/>
    <property type="project" value="UniProtKB-KW"/>
</dbReference>
<keyword evidence="3" id="KW-0343">GTPase activation</keyword>
<feature type="domain" description="Rab-GAP TBC" evidence="9">
    <location>
        <begin position="67"/>
        <end position="251"/>
    </location>
</feature>
<keyword evidence="4 8" id="KW-0812">Transmembrane</keyword>
<evidence type="ECO:0000256" key="3">
    <source>
        <dbReference type="ARBA" id="ARBA00022468"/>
    </source>
</evidence>
<feature type="transmembrane region" description="Helical" evidence="8">
    <location>
        <begin position="372"/>
        <end position="389"/>
    </location>
</feature>
<accession>A0A8H3RLA5</accession>
<comment type="similarity">
    <text evidence="2">Belongs to the YIP1 family.</text>
</comment>
<feature type="transmembrane region" description="Helical" evidence="8">
    <location>
        <begin position="669"/>
        <end position="692"/>
    </location>
</feature>
<dbReference type="InterPro" id="IPR035969">
    <property type="entry name" value="Rab-GAP_TBC_sf"/>
</dbReference>
<feature type="region of interest" description="Disordered" evidence="7">
    <location>
        <begin position="1"/>
        <end position="36"/>
    </location>
</feature>
<dbReference type="SUPFAM" id="SSF47923">
    <property type="entry name" value="Ypt/Rab-GAP domain of gyp1p"/>
    <property type="match status" value="2"/>
</dbReference>
<organism evidence="10 11">
    <name type="scientific">Aspergillus udagawae</name>
    <dbReference type="NCBI Taxonomy" id="91492"/>
    <lineage>
        <taxon>Eukaryota</taxon>
        <taxon>Fungi</taxon>
        <taxon>Dikarya</taxon>
        <taxon>Ascomycota</taxon>
        <taxon>Pezizomycotina</taxon>
        <taxon>Eurotiomycetes</taxon>
        <taxon>Eurotiomycetidae</taxon>
        <taxon>Eurotiales</taxon>
        <taxon>Aspergillaceae</taxon>
        <taxon>Aspergillus</taxon>
        <taxon>Aspergillus subgen. Fumigati</taxon>
    </lineage>
</organism>
<comment type="subcellular location">
    <subcellularLocation>
        <location evidence="1">Membrane</location>
        <topology evidence="1">Multi-pass membrane protein</topology>
    </subcellularLocation>
</comment>
<reference evidence="10 11" key="1">
    <citation type="submission" date="2020-01" db="EMBL/GenBank/DDBJ databases">
        <title>Draft genome sequence of Aspergillus udagawae IFM 46972.</title>
        <authorList>
            <person name="Takahashi H."/>
            <person name="Yaguchi T."/>
        </authorList>
    </citation>
    <scope>NUCLEOTIDE SEQUENCE [LARGE SCALE GENOMIC DNA]</scope>
    <source>
        <strain evidence="10 11">IFM 46972</strain>
    </source>
</reference>
<evidence type="ECO:0000259" key="9">
    <source>
        <dbReference type="PROSITE" id="PS50086"/>
    </source>
</evidence>
<feature type="region of interest" description="Disordered" evidence="7">
    <location>
        <begin position="458"/>
        <end position="489"/>
    </location>
</feature>